<reference evidence="6" key="1">
    <citation type="journal article" date="2025" name="Foods">
        <title>Unveiling the Microbial Signatures of Arabica Coffee Cherries: Insights into Ripeness Specific Diversity, Functional Traits, and Implications for Quality and Safety.</title>
        <authorList>
            <consortium name="RefSeq"/>
            <person name="Tenea G.N."/>
            <person name="Cifuentes V."/>
            <person name="Reyes P."/>
            <person name="Cevallos-Vallejos M."/>
        </authorList>
    </citation>
    <scope>NUCLEOTIDE SEQUENCE [LARGE SCALE GENOMIC DNA]</scope>
</reference>
<proteinExistence type="predicted"/>
<dbReference type="SUPFAM" id="SSF52540">
    <property type="entry name" value="P-loop containing nucleoside triphosphate hydrolases"/>
    <property type="match status" value="1"/>
</dbReference>
<dbReference type="AlphaFoldDB" id="A0A6P6VQ98"/>
<feature type="region of interest" description="Disordered" evidence="5">
    <location>
        <begin position="1"/>
        <end position="28"/>
    </location>
</feature>
<keyword evidence="6" id="KW-1185">Reference proteome</keyword>
<dbReference type="InterPro" id="IPR027417">
    <property type="entry name" value="P-loop_NTPase"/>
</dbReference>
<evidence type="ECO:0000313" key="7">
    <source>
        <dbReference type="RefSeq" id="XP_027104841.1"/>
    </source>
</evidence>
<dbReference type="GO" id="GO:0004386">
    <property type="term" value="F:helicase activity"/>
    <property type="evidence" value="ECO:0007669"/>
    <property type="project" value="UniProtKB-KW"/>
</dbReference>
<accession>A0A6P6VQ98</accession>
<evidence type="ECO:0000313" key="6">
    <source>
        <dbReference type="Proteomes" id="UP001652660"/>
    </source>
</evidence>
<dbReference type="GeneID" id="113725718"/>
<evidence type="ECO:0000313" key="8">
    <source>
        <dbReference type="RefSeq" id="XP_027104842.1"/>
    </source>
</evidence>
<evidence type="ECO:0000256" key="1">
    <source>
        <dbReference type="ARBA" id="ARBA00022741"/>
    </source>
</evidence>
<dbReference type="Proteomes" id="UP001652660">
    <property type="component" value="Chromosome 2c"/>
</dbReference>
<dbReference type="GO" id="GO:0005524">
    <property type="term" value="F:ATP binding"/>
    <property type="evidence" value="ECO:0007669"/>
    <property type="project" value="UniProtKB-KW"/>
</dbReference>
<protein>
    <submittedName>
        <fullName evidence="7 8">Uncharacterized protein LOC113725718 isoform X1</fullName>
    </submittedName>
</protein>
<keyword evidence="2" id="KW-0378">Hydrolase</keyword>
<dbReference type="RefSeq" id="XP_027104841.1">
    <property type="nucleotide sequence ID" value="XM_027249040.1"/>
</dbReference>
<organism evidence="6 7">
    <name type="scientific">Coffea arabica</name>
    <name type="common">Arabian coffee</name>
    <dbReference type="NCBI Taxonomy" id="13443"/>
    <lineage>
        <taxon>Eukaryota</taxon>
        <taxon>Viridiplantae</taxon>
        <taxon>Streptophyta</taxon>
        <taxon>Embryophyta</taxon>
        <taxon>Tracheophyta</taxon>
        <taxon>Spermatophyta</taxon>
        <taxon>Magnoliopsida</taxon>
        <taxon>eudicotyledons</taxon>
        <taxon>Gunneridae</taxon>
        <taxon>Pentapetalae</taxon>
        <taxon>asterids</taxon>
        <taxon>lamiids</taxon>
        <taxon>Gentianales</taxon>
        <taxon>Rubiaceae</taxon>
        <taxon>Ixoroideae</taxon>
        <taxon>Gardenieae complex</taxon>
        <taxon>Bertiereae - Coffeeae clade</taxon>
        <taxon>Coffeeae</taxon>
        <taxon>Coffea</taxon>
    </lineage>
</organism>
<keyword evidence="4" id="KW-0067">ATP-binding</keyword>
<dbReference type="RefSeq" id="XP_027104842.1">
    <property type="nucleotide sequence ID" value="XM_027249041.1"/>
</dbReference>
<evidence type="ECO:0000256" key="5">
    <source>
        <dbReference type="SAM" id="MobiDB-lite"/>
    </source>
</evidence>
<dbReference type="GO" id="GO:0016787">
    <property type="term" value="F:hydrolase activity"/>
    <property type="evidence" value="ECO:0007669"/>
    <property type="project" value="UniProtKB-KW"/>
</dbReference>
<dbReference type="OrthoDB" id="1902637at2759"/>
<evidence type="ECO:0000256" key="3">
    <source>
        <dbReference type="ARBA" id="ARBA00022806"/>
    </source>
</evidence>
<evidence type="ECO:0000256" key="2">
    <source>
        <dbReference type="ARBA" id="ARBA00022801"/>
    </source>
</evidence>
<evidence type="ECO:0000256" key="4">
    <source>
        <dbReference type="ARBA" id="ARBA00022840"/>
    </source>
</evidence>
<sequence length="394" mass="43980">MGKSDDSITRRKNKKSRKKQEVKDSSKVSYRIASIIAAKKRRLNGKRRMCQGMCFSIPTAEDPFNDRYGKTDAVKNKKRPLDSRVDKTHMDKKRALSRNMAANKDHENEDVKKEKLFKLEKIENNTIASVTVFKSEGKKDVGKPGKTEVPMLQACGSKTDERGHEIFQDCPSKFLVLCLNTIQNALQHESAFSSEDRPFFVHKWGVEFWKFYSSGRDIVETSGADSDSEQIAWVVSCAADTIARKEKGGLSFSSPFLLFIVPSQEKAAKVRKICKPLKALGIHTVSLHPGASIDHQIRGLKSCEPEFLLSTPKRLLELVSLKEVDISGVSLLVIDGYGTYSDNDGIELIRQSISGCPQAVVFSECSSNWSTPILPNLLQGSVCRISSDDLECVR</sequence>
<gene>
    <name evidence="7 8" type="primary">LOC113725718</name>
</gene>
<name>A0A6P6VQ98_COFAR</name>
<dbReference type="PANTHER" id="PTHR47960">
    <property type="entry name" value="DEAD-BOX ATP-DEPENDENT RNA HELICASE 50"/>
    <property type="match status" value="1"/>
</dbReference>
<reference evidence="7 8" key="2">
    <citation type="submission" date="2025-04" db="UniProtKB">
        <authorList>
            <consortium name="RefSeq"/>
        </authorList>
    </citation>
    <scope>IDENTIFICATION</scope>
    <source>
        <tissue evidence="7 8">Leaves</tissue>
    </source>
</reference>
<keyword evidence="3" id="KW-0347">Helicase</keyword>
<dbReference type="Gene3D" id="3.40.50.300">
    <property type="entry name" value="P-loop containing nucleotide triphosphate hydrolases"/>
    <property type="match status" value="1"/>
</dbReference>
<keyword evidence="1" id="KW-0547">Nucleotide-binding</keyword>